<proteinExistence type="predicted"/>
<reference evidence="1 2" key="1">
    <citation type="submission" date="2014-12" db="EMBL/GenBank/DDBJ databases">
        <title>Genome assembly of Enhygromyxa salina DSM 15201.</title>
        <authorList>
            <person name="Sharma G."/>
            <person name="Subramanian S."/>
        </authorList>
    </citation>
    <scope>NUCLEOTIDE SEQUENCE [LARGE SCALE GENOMIC DNA]</scope>
    <source>
        <strain evidence="1 2">DSM 15201</strain>
    </source>
</reference>
<dbReference type="RefSeq" id="WP_052551422.1">
    <property type="nucleotide sequence ID" value="NZ_JMCC02000051.1"/>
</dbReference>
<accession>A0A0C2D672</accession>
<sequence>MSNKFTGTVRHNDLEGGFLELVTDSGDVYRLSGAKPKVGQRVRVTGRVERGGFGIHMSGPALEVESIETL</sequence>
<dbReference type="InterPro" id="IPR043856">
    <property type="entry name" value="DUF5818"/>
</dbReference>
<dbReference type="EMBL" id="JMCC02000051">
    <property type="protein sequence ID" value="KIG15542.1"/>
    <property type="molecule type" value="Genomic_DNA"/>
</dbReference>
<comment type="caution">
    <text evidence="1">The sequence shown here is derived from an EMBL/GenBank/DDBJ whole genome shotgun (WGS) entry which is preliminary data.</text>
</comment>
<protein>
    <recommendedName>
        <fullName evidence="3">Cold-shock protein</fullName>
    </recommendedName>
</protein>
<evidence type="ECO:0000313" key="2">
    <source>
        <dbReference type="Proteomes" id="UP000031599"/>
    </source>
</evidence>
<organism evidence="1 2">
    <name type="scientific">Enhygromyxa salina</name>
    <dbReference type="NCBI Taxonomy" id="215803"/>
    <lineage>
        <taxon>Bacteria</taxon>
        <taxon>Pseudomonadati</taxon>
        <taxon>Myxococcota</taxon>
        <taxon>Polyangia</taxon>
        <taxon>Nannocystales</taxon>
        <taxon>Nannocystaceae</taxon>
        <taxon>Enhygromyxa</taxon>
    </lineage>
</organism>
<evidence type="ECO:0000313" key="1">
    <source>
        <dbReference type="EMBL" id="KIG15542.1"/>
    </source>
</evidence>
<gene>
    <name evidence="1" type="ORF">DB30_05480</name>
</gene>
<dbReference type="Proteomes" id="UP000031599">
    <property type="component" value="Unassembled WGS sequence"/>
</dbReference>
<name>A0A0C2D672_9BACT</name>
<dbReference type="Pfam" id="PF19135">
    <property type="entry name" value="DUF5818"/>
    <property type="match status" value="1"/>
</dbReference>
<dbReference type="AlphaFoldDB" id="A0A0C2D672"/>
<evidence type="ECO:0008006" key="3">
    <source>
        <dbReference type="Google" id="ProtNLM"/>
    </source>
</evidence>